<sequence length="67" mass="6948">MSASVPPEVKTTSLGRAPNAQAIVSRDSSTTRRVRRPAACNDEAFPTWFNSATMAPTASGNIGVVAA</sequence>
<comment type="caution">
    <text evidence="2">The sequence shown here is derived from an EMBL/GenBank/DDBJ whole genome shotgun (WGS) entry which is preliminary data.</text>
</comment>
<dbReference type="AlphaFoldDB" id="A0A5M3XUM8"/>
<dbReference type="EMBL" id="BLAF01000058">
    <property type="protein sequence ID" value="GES24897.1"/>
    <property type="molecule type" value="Genomic_DNA"/>
</dbReference>
<organism evidence="2 3">
    <name type="scientific">Acrocarpospora pleiomorpha</name>
    <dbReference type="NCBI Taxonomy" id="90975"/>
    <lineage>
        <taxon>Bacteria</taxon>
        <taxon>Bacillati</taxon>
        <taxon>Actinomycetota</taxon>
        <taxon>Actinomycetes</taxon>
        <taxon>Streptosporangiales</taxon>
        <taxon>Streptosporangiaceae</taxon>
        <taxon>Acrocarpospora</taxon>
    </lineage>
</organism>
<dbReference type="Proteomes" id="UP000377595">
    <property type="component" value="Unassembled WGS sequence"/>
</dbReference>
<evidence type="ECO:0000313" key="3">
    <source>
        <dbReference type="Proteomes" id="UP000377595"/>
    </source>
</evidence>
<reference evidence="2 3" key="1">
    <citation type="submission" date="2019-10" db="EMBL/GenBank/DDBJ databases">
        <title>Whole genome shotgun sequence of Acrocarpospora pleiomorpha NBRC 16267.</title>
        <authorList>
            <person name="Ichikawa N."/>
            <person name="Kimura A."/>
            <person name="Kitahashi Y."/>
            <person name="Komaki H."/>
            <person name="Oguchi A."/>
        </authorList>
    </citation>
    <scope>NUCLEOTIDE SEQUENCE [LARGE SCALE GENOMIC DNA]</scope>
    <source>
        <strain evidence="2 3">NBRC 16267</strain>
    </source>
</reference>
<evidence type="ECO:0000313" key="2">
    <source>
        <dbReference type="EMBL" id="GES24897.1"/>
    </source>
</evidence>
<proteinExistence type="predicted"/>
<feature type="region of interest" description="Disordered" evidence="1">
    <location>
        <begin position="1"/>
        <end position="38"/>
    </location>
</feature>
<gene>
    <name evidence="2" type="ORF">Aple_077960</name>
</gene>
<accession>A0A5M3XUM8</accession>
<evidence type="ECO:0000256" key="1">
    <source>
        <dbReference type="SAM" id="MobiDB-lite"/>
    </source>
</evidence>
<name>A0A5M3XUM8_9ACTN</name>
<keyword evidence="3" id="KW-1185">Reference proteome</keyword>
<protein>
    <submittedName>
        <fullName evidence="2">Uncharacterized protein</fullName>
    </submittedName>
</protein>